<reference evidence="1" key="2">
    <citation type="journal article" date="2014" name="ISME J.">
        <title>Microbial stratification in low pH oxic and suboxic macroscopic growths along an acid mine drainage.</title>
        <authorList>
            <person name="Mendez-Garcia C."/>
            <person name="Mesa V."/>
            <person name="Sprenger R.R."/>
            <person name="Richter M."/>
            <person name="Diez M.S."/>
            <person name="Solano J."/>
            <person name="Bargiela R."/>
            <person name="Golyshina O.V."/>
            <person name="Manteca A."/>
            <person name="Ramos J.L."/>
            <person name="Gallego J.R."/>
            <person name="Llorente I."/>
            <person name="Martins Dos Santos V.A."/>
            <person name="Jensen O.N."/>
            <person name="Pelaez A.I."/>
            <person name="Sanchez J."/>
            <person name="Ferrer M."/>
        </authorList>
    </citation>
    <scope>NUCLEOTIDE SEQUENCE</scope>
</reference>
<dbReference type="SUPFAM" id="SSF53850">
    <property type="entry name" value="Periplasmic binding protein-like II"/>
    <property type="match status" value="1"/>
</dbReference>
<dbReference type="Gene3D" id="3.40.190.10">
    <property type="entry name" value="Periplasmic binding protein-like II"/>
    <property type="match status" value="2"/>
</dbReference>
<organism evidence="1">
    <name type="scientific">mine drainage metagenome</name>
    <dbReference type="NCBI Taxonomy" id="410659"/>
    <lineage>
        <taxon>unclassified sequences</taxon>
        <taxon>metagenomes</taxon>
        <taxon>ecological metagenomes</taxon>
    </lineage>
</organism>
<reference evidence="1" key="1">
    <citation type="submission" date="2013-08" db="EMBL/GenBank/DDBJ databases">
        <authorList>
            <person name="Mendez C."/>
            <person name="Richter M."/>
            <person name="Ferrer M."/>
            <person name="Sanchez J."/>
        </authorList>
    </citation>
    <scope>NUCLEOTIDE SEQUENCE</scope>
</reference>
<evidence type="ECO:0000313" key="1">
    <source>
        <dbReference type="EMBL" id="EQD29360.1"/>
    </source>
</evidence>
<gene>
    <name evidence="1" type="ORF">B2A_14512</name>
</gene>
<accession>T0ZHR0</accession>
<protein>
    <submittedName>
        <fullName evidence="1">Uncharacterized protein</fullName>
    </submittedName>
</protein>
<dbReference type="AlphaFoldDB" id="T0ZHR0"/>
<comment type="caution">
    <text evidence="1">The sequence shown here is derived from an EMBL/GenBank/DDBJ whole genome shotgun (WGS) entry which is preliminary data.</text>
</comment>
<name>T0ZHR0_9ZZZZ</name>
<proteinExistence type="predicted"/>
<sequence length="130" mass="14131">MAPLPRVRGGGSVSLNVFWVIALAAGSPMKDWAWSFLRHLATAPMDKITTLEGAIGVRRSTWADAEVNRLVPFYHELDTLHAHARELAPHPRLADIAHAIDALLARALDTDEPSRALLAEAQRNIAALVG</sequence>
<dbReference type="EMBL" id="AUZZ01010544">
    <property type="protein sequence ID" value="EQD29360.1"/>
    <property type="molecule type" value="Genomic_DNA"/>
</dbReference>